<dbReference type="AlphaFoldDB" id="A0A075UJJ4"/>
<sequence length="183" mass="20394">MSDTDIPGRVQAELTRLRAERQVFTAEQDRLKAKLAETEHELREATASAPDEGESAAIQAVLNQKVASQQEELDVAKARLQALEAEVLLAHQQRDSLRAELKTCREERDKLRLALLDAELVVSAGVADADVLPGGEPSVDRQRLLNAERLAAEMARELDATRRTVSWRVTAPLRVVRKKMDRP</sequence>
<dbReference type="RefSeq" id="WP_228694830.1">
    <property type="nucleotide sequence ID" value="NZ_CP008953.1"/>
</dbReference>
<name>A0A075UJJ4_9PSEU</name>
<proteinExistence type="predicted"/>
<evidence type="ECO:0000313" key="3">
    <source>
        <dbReference type="Proteomes" id="UP000028492"/>
    </source>
</evidence>
<evidence type="ECO:0000313" key="2">
    <source>
        <dbReference type="EMBL" id="AIG73058.1"/>
    </source>
</evidence>
<protein>
    <submittedName>
        <fullName evidence="2">Uncharacterized protein</fullName>
    </submittedName>
</protein>
<accession>A0A075UJJ4</accession>
<feature type="coiled-coil region" evidence="1">
    <location>
        <begin position="14"/>
        <end position="114"/>
    </location>
</feature>
<evidence type="ECO:0000256" key="1">
    <source>
        <dbReference type="SAM" id="Coils"/>
    </source>
</evidence>
<dbReference type="HOGENOM" id="CLU_1599294_0_0_11"/>
<gene>
    <name evidence="2" type="ORF">AJAP_00600</name>
</gene>
<dbReference type="KEGG" id="aja:AJAP_00600"/>
<dbReference type="STRING" id="208439.AJAP_00600"/>
<dbReference type="EMBL" id="CP008953">
    <property type="protein sequence ID" value="AIG73058.1"/>
    <property type="molecule type" value="Genomic_DNA"/>
</dbReference>
<organism evidence="2 3">
    <name type="scientific">Amycolatopsis japonica</name>
    <dbReference type="NCBI Taxonomy" id="208439"/>
    <lineage>
        <taxon>Bacteria</taxon>
        <taxon>Bacillati</taxon>
        <taxon>Actinomycetota</taxon>
        <taxon>Actinomycetes</taxon>
        <taxon>Pseudonocardiales</taxon>
        <taxon>Pseudonocardiaceae</taxon>
        <taxon>Amycolatopsis</taxon>
        <taxon>Amycolatopsis japonica group</taxon>
    </lineage>
</organism>
<dbReference type="Proteomes" id="UP000028492">
    <property type="component" value="Chromosome"/>
</dbReference>
<keyword evidence="3" id="KW-1185">Reference proteome</keyword>
<reference evidence="2 3" key="1">
    <citation type="journal article" date="2014" name="J. Biotechnol.">
        <title>Complete genome sequence of the actinobacterium Amycolatopsis japonica MG417-CF17(T) (=DSM 44213T) producing (S,S)-N,N'-ethylenediaminedisuccinic acid.</title>
        <authorList>
            <person name="Stegmann E."/>
            <person name="Albersmeier A."/>
            <person name="Spohn M."/>
            <person name="Gert H."/>
            <person name="Weber T."/>
            <person name="Wohlleben W."/>
            <person name="Kalinowski J."/>
            <person name="Ruckert C."/>
        </authorList>
    </citation>
    <scope>NUCLEOTIDE SEQUENCE [LARGE SCALE GENOMIC DNA]</scope>
    <source>
        <strain evidence="3">MG417-CF17 (DSM 44213)</strain>
    </source>
</reference>
<keyword evidence="1" id="KW-0175">Coiled coil</keyword>